<feature type="domain" description="AIG1-type G" evidence="16">
    <location>
        <begin position="10"/>
        <end position="209"/>
    </location>
</feature>
<dbReference type="SUPFAM" id="SSF52540">
    <property type="entry name" value="P-loop containing nucleoside triphosphate hydrolases"/>
    <property type="match status" value="1"/>
</dbReference>
<dbReference type="GeneTree" id="ENSGT01120000271858"/>
<dbReference type="GO" id="GO:0005525">
    <property type="term" value="F:GTP binding"/>
    <property type="evidence" value="ECO:0007669"/>
    <property type="project" value="UniProtKB-KW"/>
</dbReference>
<dbReference type="GO" id="GO:0005794">
    <property type="term" value="C:Golgi apparatus"/>
    <property type="evidence" value="ECO:0007669"/>
    <property type="project" value="UniProtKB-SubCell"/>
</dbReference>
<comment type="function">
    <text evidence="13">Exerts an anti-apoptotic effect in the immune system and is involved in responses to infections.</text>
</comment>
<dbReference type="CDD" id="cd01852">
    <property type="entry name" value="AIG1"/>
    <property type="match status" value="1"/>
</dbReference>
<dbReference type="FunFam" id="3.40.50.300:FF:000536">
    <property type="entry name" value="GTPase IMAP family member 8"/>
    <property type="match status" value="1"/>
</dbReference>
<evidence type="ECO:0000256" key="10">
    <source>
        <dbReference type="ARBA" id="ARBA00023034"/>
    </source>
</evidence>
<keyword evidence="10" id="KW-0333">Golgi apparatus</keyword>
<dbReference type="InterPro" id="IPR006703">
    <property type="entry name" value="G_AIG1"/>
</dbReference>
<evidence type="ECO:0000256" key="1">
    <source>
        <dbReference type="ARBA" id="ARBA00004173"/>
    </source>
</evidence>
<evidence type="ECO:0000256" key="13">
    <source>
        <dbReference type="ARBA" id="ARBA00056809"/>
    </source>
</evidence>
<comment type="similarity">
    <text evidence="5">Belongs to the TRAFAC class TrmE-Era-EngA-EngB-Septin-like GTPase superfamily. AIG1/Toc34/Toc159-like paraseptin GTPase family. IAN subfamily.</text>
</comment>
<keyword evidence="11" id="KW-0496">Mitochondrion</keyword>
<dbReference type="PROSITE" id="PS51720">
    <property type="entry name" value="G_AIG1"/>
    <property type="match status" value="1"/>
</dbReference>
<evidence type="ECO:0000256" key="4">
    <source>
        <dbReference type="ARBA" id="ARBA00004555"/>
    </source>
</evidence>
<evidence type="ECO:0000256" key="14">
    <source>
        <dbReference type="ARBA" id="ARBA00073539"/>
    </source>
</evidence>
<reference evidence="17" key="1">
    <citation type="submission" date="2023-09" db="UniProtKB">
        <authorList>
            <consortium name="Ensembl"/>
        </authorList>
    </citation>
    <scope>IDENTIFICATION</scope>
</reference>
<evidence type="ECO:0000256" key="2">
    <source>
        <dbReference type="ARBA" id="ARBA00004240"/>
    </source>
</evidence>
<evidence type="ECO:0000256" key="8">
    <source>
        <dbReference type="ARBA" id="ARBA00022741"/>
    </source>
</evidence>
<evidence type="ECO:0000256" key="6">
    <source>
        <dbReference type="ARBA" id="ARBA00022490"/>
    </source>
</evidence>
<comment type="subcellular location">
    <subcellularLocation>
        <location evidence="3">Cytoplasm</location>
        <location evidence="3">Cytosol</location>
    </subcellularLocation>
    <subcellularLocation>
        <location evidence="2">Endoplasmic reticulum</location>
    </subcellularLocation>
    <subcellularLocation>
        <location evidence="4">Golgi apparatus</location>
    </subcellularLocation>
    <subcellularLocation>
        <location evidence="1">Mitochondrion</location>
    </subcellularLocation>
</comment>
<evidence type="ECO:0000313" key="17">
    <source>
        <dbReference type="Ensembl" id="ENSSPAP00000003490.1"/>
    </source>
</evidence>
<dbReference type="GO" id="GO:0005783">
    <property type="term" value="C:endoplasmic reticulum"/>
    <property type="evidence" value="ECO:0007669"/>
    <property type="project" value="UniProtKB-SubCell"/>
</dbReference>
<sequence length="242" mass="27468">LSGITRQVDPNSLRMVLIGKTGNGKSATGNTILGEECFESEASSMSLTKFCQKETGEVDGRAVTVVDTPGLFDTTLSNDDVQQELVKCISLLSPGPHVILLVLQIGRFTKEEKETVELITRVFGEKSRDYIMIIFTRGDDLKKSIESYIEKSDDLLQKLIADCGRRYQVFNNKNQTDRTQVKELMEKINRMIKENGGSCFTSDMFQEHLESEVLLYFSHKFCLCFFFFKSCSLPYHHMNIIS</sequence>
<dbReference type="AlphaFoldDB" id="A0A3B4Z443"/>
<dbReference type="GO" id="GO:0005829">
    <property type="term" value="C:cytosol"/>
    <property type="evidence" value="ECO:0007669"/>
    <property type="project" value="UniProtKB-SubCell"/>
</dbReference>
<dbReference type="Gene3D" id="3.40.50.300">
    <property type="entry name" value="P-loop containing nucleotide triphosphate hydrolases"/>
    <property type="match status" value="1"/>
</dbReference>
<name>A0A3B4Z443_9TELE</name>
<evidence type="ECO:0000256" key="7">
    <source>
        <dbReference type="ARBA" id="ARBA00022737"/>
    </source>
</evidence>
<evidence type="ECO:0000256" key="15">
    <source>
        <dbReference type="ARBA" id="ARBA00077278"/>
    </source>
</evidence>
<evidence type="ECO:0000256" key="5">
    <source>
        <dbReference type="ARBA" id="ARBA00008535"/>
    </source>
</evidence>
<keyword evidence="7" id="KW-0677">Repeat</keyword>
<dbReference type="PANTHER" id="PTHR10903:SF170">
    <property type="entry name" value="GTPASE IMAP FAMILY MEMBER 7"/>
    <property type="match status" value="1"/>
</dbReference>
<dbReference type="GO" id="GO:0005739">
    <property type="term" value="C:mitochondrion"/>
    <property type="evidence" value="ECO:0007669"/>
    <property type="project" value="UniProtKB-SubCell"/>
</dbReference>
<keyword evidence="6" id="KW-0963">Cytoplasm</keyword>
<dbReference type="Ensembl" id="ENSSPAT00000003556.1">
    <property type="protein sequence ID" value="ENSSPAP00000003490.1"/>
    <property type="gene ID" value="ENSSPAG00000002678.1"/>
</dbReference>
<evidence type="ECO:0000256" key="9">
    <source>
        <dbReference type="ARBA" id="ARBA00022824"/>
    </source>
</evidence>
<dbReference type="InterPro" id="IPR045058">
    <property type="entry name" value="GIMA/IAN/Toc"/>
</dbReference>
<evidence type="ECO:0000256" key="12">
    <source>
        <dbReference type="ARBA" id="ARBA00023134"/>
    </source>
</evidence>
<evidence type="ECO:0000256" key="11">
    <source>
        <dbReference type="ARBA" id="ARBA00023128"/>
    </source>
</evidence>
<accession>A0A3B4Z443</accession>
<organism evidence="17">
    <name type="scientific">Stegastes partitus</name>
    <name type="common">bicolor damselfish</name>
    <dbReference type="NCBI Taxonomy" id="144197"/>
    <lineage>
        <taxon>Eukaryota</taxon>
        <taxon>Metazoa</taxon>
        <taxon>Chordata</taxon>
        <taxon>Craniata</taxon>
        <taxon>Vertebrata</taxon>
        <taxon>Euteleostomi</taxon>
        <taxon>Actinopterygii</taxon>
        <taxon>Neopterygii</taxon>
        <taxon>Teleostei</taxon>
        <taxon>Neoteleostei</taxon>
        <taxon>Acanthomorphata</taxon>
        <taxon>Ovalentaria</taxon>
        <taxon>Pomacentridae</taxon>
        <taxon>Stegastes</taxon>
    </lineage>
</organism>
<protein>
    <recommendedName>
        <fullName evidence="14">GTPase IMAP family member 8</fullName>
    </recommendedName>
    <alternativeName>
        <fullName evidence="15">Immune-associated nucleotide-binding protein 9</fullName>
    </alternativeName>
</protein>
<dbReference type="Pfam" id="PF04548">
    <property type="entry name" value="AIG1"/>
    <property type="match status" value="1"/>
</dbReference>
<dbReference type="InterPro" id="IPR027417">
    <property type="entry name" value="P-loop_NTPase"/>
</dbReference>
<dbReference type="STRING" id="144197.ENSSPAP00000003490"/>
<proteinExistence type="inferred from homology"/>
<keyword evidence="9" id="KW-0256">Endoplasmic reticulum</keyword>
<dbReference type="PANTHER" id="PTHR10903">
    <property type="entry name" value="GTPASE, IMAP FAMILY MEMBER-RELATED"/>
    <property type="match status" value="1"/>
</dbReference>
<keyword evidence="12" id="KW-0342">GTP-binding</keyword>
<keyword evidence="8" id="KW-0547">Nucleotide-binding</keyword>
<evidence type="ECO:0000259" key="16">
    <source>
        <dbReference type="PROSITE" id="PS51720"/>
    </source>
</evidence>
<evidence type="ECO:0000256" key="3">
    <source>
        <dbReference type="ARBA" id="ARBA00004514"/>
    </source>
</evidence>